<dbReference type="PRINTS" id="PR00260">
    <property type="entry name" value="CHEMTRNSDUCR"/>
</dbReference>
<keyword evidence="5" id="KW-0812">Transmembrane</keyword>
<keyword evidence="9" id="KW-1185">Reference proteome</keyword>
<proteinExistence type="inferred from homology"/>
<evidence type="ECO:0000259" key="6">
    <source>
        <dbReference type="PROSITE" id="PS50111"/>
    </source>
</evidence>
<dbReference type="Gene3D" id="1.10.287.950">
    <property type="entry name" value="Methyl-accepting chemotaxis protein"/>
    <property type="match status" value="1"/>
</dbReference>
<organism evidence="8 9">
    <name type="scientific">Shewanella submarina</name>
    <dbReference type="NCBI Taxonomy" id="2016376"/>
    <lineage>
        <taxon>Bacteria</taxon>
        <taxon>Pseudomonadati</taxon>
        <taxon>Pseudomonadota</taxon>
        <taxon>Gammaproteobacteria</taxon>
        <taxon>Alteromonadales</taxon>
        <taxon>Shewanellaceae</taxon>
        <taxon>Shewanella</taxon>
    </lineage>
</organism>
<dbReference type="SUPFAM" id="SSF58104">
    <property type="entry name" value="Methyl-accepting chemotaxis protein (MCP) signaling domain"/>
    <property type="match status" value="1"/>
</dbReference>
<sequence>MQDSAGMVTHTFKVIKHSESLVGAMVDKETGLRGYAIGGEEEYLEPYIVGQKDFAEHLKAAIQLTSDNPAQQARYSEVAKDTEQWDAYAESVIALRRDIKRGEDENEHLKQLLDSGIGKQQMDGIRAEIAAGNYGAQGQQLLGAMVNMETGLRGFMLNRKEEFLEPYISGKEIAQSIATRLSGSELAESVDGWINGYAELAIETVREANRHASLSDLYALLSRKQGKQYMDHLREKVAEIVSIEQQLMVERTAAADSASSMASTIVLLGGVVTILISAVLGWFISNSITGPMGRIVEAARKLSTGDLCIQFSKGGDNEIGKLQDAILGISSNFKGIVENLSSASNSLAEVSSSLVTTTSRTSEGAAQQLSVTERVSSSMEQMSASAEEVSENAGIASSCAHEASKEANNGLTVVGSTINSIGVLDKEINQTTERLNALAEEADNIGGILDVIMGIADQTNLLALNAAIEAARAGEQGRGFAVVADEVRGLAHRTQNSTNEIQGLIERLQQGTSDVVSSMEKSTQIAQKSVVEAGQSGEAFTSISQAIDKILQISDESAQLSSQQTKITTNIRSDVEAVSSISNESARNMGEMVKSSTELESLSISLRDIISRFKVA</sequence>
<feature type="transmembrane region" description="Helical" evidence="5">
    <location>
        <begin position="261"/>
        <end position="284"/>
    </location>
</feature>
<dbReference type="PANTHER" id="PTHR32089:SF120">
    <property type="entry name" value="METHYL-ACCEPTING CHEMOTAXIS PROTEIN TLPQ"/>
    <property type="match status" value="1"/>
</dbReference>
<evidence type="ECO:0000259" key="7">
    <source>
        <dbReference type="PROSITE" id="PS50885"/>
    </source>
</evidence>
<name>A0ABV7G5D5_9GAMM</name>
<comment type="similarity">
    <text evidence="3">Belongs to the methyl-accepting chemotaxis (MCP) protein family.</text>
</comment>
<dbReference type="Pfam" id="PF00015">
    <property type="entry name" value="MCPsignal"/>
    <property type="match status" value="1"/>
</dbReference>
<dbReference type="InterPro" id="IPR004089">
    <property type="entry name" value="MCPsignal_dom"/>
</dbReference>
<comment type="caution">
    <text evidence="8">The sequence shown here is derived from an EMBL/GenBank/DDBJ whole genome shotgun (WGS) entry which is preliminary data.</text>
</comment>
<dbReference type="PROSITE" id="PS50885">
    <property type="entry name" value="HAMP"/>
    <property type="match status" value="1"/>
</dbReference>
<gene>
    <name evidence="8" type="ORF">ACFOE0_00770</name>
</gene>
<reference evidence="9" key="1">
    <citation type="journal article" date="2019" name="Int. J. Syst. Evol. Microbiol.">
        <title>The Global Catalogue of Microorganisms (GCM) 10K type strain sequencing project: providing services to taxonomists for standard genome sequencing and annotation.</title>
        <authorList>
            <consortium name="The Broad Institute Genomics Platform"/>
            <consortium name="The Broad Institute Genome Sequencing Center for Infectious Disease"/>
            <person name="Wu L."/>
            <person name="Ma J."/>
        </authorList>
    </citation>
    <scope>NUCLEOTIDE SEQUENCE [LARGE SCALE GENOMIC DNA]</scope>
    <source>
        <strain evidence="9">KCTC 52277</strain>
    </source>
</reference>
<dbReference type="SMART" id="SM00283">
    <property type="entry name" value="MA"/>
    <property type="match status" value="1"/>
</dbReference>
<dbReference type="InterPro" id="IPR004090">
    <property type="entry name" value="Chemotax_Me-accpt_rcpt"/>
</dbReference>
<keyword evidence="5" id="KW-0472">Membrane</keyword>
<dbReference type="Pfam" id="PF05227">
    <property type="entry name" value="CHASE3"/>
    <property type="match status" value="2"/>
</dbReference>
<dbReference type="PANTHER" id="PTHR32089">
    <property type="entry name" value="METHYL-ACCEPTING CHEMOTAXIS PROTEIN MCPB"/>
    <property type="match status" value="1"/>
</dbReference>
<dbReference type="InterPro" id="IPR007891">
    <property type="entry name" value="CHASE3"/>
</dbReference>
<accession>A0ABV7G5D5</accession>
<evidence type="ECO:0000313" key="9">
    <source>
        <dbReference type="Proteomes" id="UP001595621"/>
    </source>
</evidence>
<keyword evidence="2 4" id="KW-0807">Transducer</keyword>
<evidence type="ECO:0000256" key="2">
    <source>
        <dbReference type="ARBA" id="ARBA00023224"/>
    </source>
</evidence>
<dbReference type="Proteomes" id="UP001595621">
    <property type="component" value="Unassembled WGS sequence"/>
</dbReference>
<evidence type="ECO:0000256" key="5">
    <source>
        <dbReference type="SAM" id="Phobius"/>
    </source>
</evidence>
<dbReference type="CDD" id="cd06225">
    <property type="entry name" value="HAMP"/>
    <property type="match status" value="1"/>
</dbReference>
<evidence type="ECO:0000256" key="3">
    <source>
        <dbReference type="ARBA" id="ARBA00029447"/>
    </source>
</evidence>
<dbReference type="CDD" id="cd11386">
    <property type="entry name" value="MCP_signal"/>
    <property type="match status" value="1"/>
</dbReference>
<dbReference type="CDD" id="cd19410">
    <property type="entry name" value="HK9-like_sensor"/>
    <property type="match status" value="2"/>
</dbReference>
<dbReference type="Pfam" id="PF00672">
    <property type="entry name" value="HAMP"/>
    <property type="match status" value="1"/>
</dbReference>
<dbReference type="InterPro" id="IPR003660">
    <property type="entry name" value="HAMP_dom"/>
</dbReference>
<evidence type="ECO:0000313" key="8">
    <source>
        <dbReference type="EMBL" id="MFC3136724.1"/>
    </source>
</evidence>
<keyword evidence="5" id="KW-1133">Transmembrane helix</keyword>
<comment type="subcellular location">
    <subcellularLocation>
        <location evidence="1">Membrane</location>
    </subcellularLocation>
</comment>
<dbReference type="RefSeq" id="WP_248936516.1">
    <property type="nucleotide sequence ID" value="NZ_JAKILF010000005.1"/>
</dbReference>
<evidence type="ECO:0000256" key="1">
    <source>
        <dbReference type="ARBA" id="ARBA00004370"/>
    </source>
</evidence>
<feature type="domain" description="Methyl-accepting transducer" evidence="6">
    <location>
        <begin position="343"/>
        <end position="579"/>
    </location>
</feature>
<dbReference type="PROSITE" id="PS50111">
    <property type="entry name" value="CHEMOTAXIS_TRANSDUC_2"/>
    <property type="match status" value="1"/>
</dbReference>
<protein>
    <submittedName>
        <fullName evidence="8">CHASE3 domain-containing protein</fullName>
    </submittedName>
</protein>
<feature type="domain" description="HAMP" evidence="7">
    <location>
        <begin position="286"/>
        <end position="338"/>
    </location>
</feature>
<dbReference type="EMBL" id="JBHRTD010000001">
    <property type="protein sequence ID" value="MFC3136724.1"/>
    <property type="molecule type" value="Genomic_DNA"/>
</dbReference>
<evidence type="ECO:0000256" key="4">
    <source>
        <dbReference type="PROSITE-ProRule" id="PRU00284"/>
    </source>
</evidence>